<organism evidence="1 2">
    <name type="scientific">Sinorhizobium terangae</name>
    <dbReference type="NCBI Taxonomy" id="110322"/>
    <lineage>
        <taxon>Bacteria</taxon>
        <taxon>Pseudomonadati</taxon>
        <taxon>Pseudomonadota</taxon>
        <taxon>Alphaproteobacteria</taxon>
        <taxon>Hyphomicrobiales</taxon>
        <taxon>Rhizobiaceae</taxon>
        <taxon>Sinorhizobium/Ensifer group</taxon>
        <taxon>Sinorhizobium</taxon>
    </lineage>
</organism>
<accession>A0A6N7LNC3</accession>
<evidence type="ECO:0000313" key="1">
    <source>
        <dbReference type="EMBL" id="MQX19383.1"/>
    </source>
</evidence>
<dbReference type="AlphaFoldDB" id="A0A6N7LNC3"/>
<comment type="caution">
    <text evidence="1">The sequence shown here is derived from an EMBL/GenBank/DDBJ whole genome shotgun (WGS) entry which is preliminary data.</text>
</comment>
<dbReference type="Proteomes" id="UP000439983">
    <property type="component" value="Unassembled WGS sequence"/>
</dbReference>
<name>A0A6N7LNC3_SINTE</name>
<keyword evidence="2" id="KW-1185">Reference proteome</keyword>
<evidence type="ECO:0000313" key="2">
    <source>
        <dbReference type="Proteomes" id="UP000439983"/>
    </source>
</evidence>
<reference evidence="1 2" key="1">
    <citation type="journal article" date="2013" name="Genome Biol.">
        <title>Comparative genomics of the core and accessory genomes of 48 Sinorhizobium strains comprising five genospecies.</title>
        <authorList>
            <person name="Sugawara M."/>
            <person name="Epstein B."/>
            <person name="Badgley B.D."/>
            <person name="Unno T."/>
            <person name="Xu L."/>
            <person name="Reese J."/>
            <person name="Gyaneshwar P."/>
            <person name="Denny R."/>
            <person name="Mudge J."/>
            <person name="Bharti A.K."/>
            <person name="Farmer A.D."/>
            <person name="May G.D."/>
            <person name="Woodward J.E."/>
            <person name="Medigue C."/>
            <person name="Vallenet D."/>
            <person name="Lajus A."/>
            <person name="Rouy Z."/>
            <person name="Martinez-Vaz B."/>
            <person name="Tiffin P."/>
            <person name="Young N.D."/>
            <person name="Sadowsky M.J."/>
        </authorList>
    </citation>
    <scope>NUCLEOTIDE SEQUENCE [LARGE SCALE GENOMIC DNA]</scope>
    <source>
        <strain evidence="1 2">USDA4894</strain>
    </source>
</reference>
<sequence length="234" mass="25834">MPNGLRPRSMTPLSGPRVVGGAANTSIGNFSQTVASPFGAWRWEFVFPVSKDAKFRRYRGWATALHGGANATRVPFGDPDMMTLLEAGLTVTSAHERFGLPWGNGEPWSNGQNWSVTAPNVPVAAAASLDASIIRLEDEFWGHRLQMGDYLGFFPLHFGLYTITEERGDGEYRIWPPLRKALTVDDFATLYPTMAMRLESEDAASAARGVAYAEEASVTLIEVFDYDVRDYFAD</sequence>
<dbReference type="EMBL" id="WITC01000139">
    <property type="protein sequence ID" value="MQX19383.1"/>
    <property type="molecule type" value="Genomic_DNA"/>
</dbReference>
<dbReference type="OrthoDB" id="8410019at2"/>
<proteinExistence type="predicted"/>
<gene>
    <name evidence="1" type="ORF">GHK62_33180</name>
</gene>
<protein>
    <submittedName>
        <fullName evidence="1">Uncharacterized protein</fullName>
    </submittedName>
</protein>